<name>A0AAE1U198_9EUCA</name>
<dbReference type="AlphaFoldDB" id="A0AAE1U198"/>
<dbReference type="Proteomes" id="UP001292094">
    <property type="component" value="Unassembled WGS sequence"/>
</dbReference>
<comment type="caution">
    <text evidence="1">The sequence shown here is derived from an EMBL/GenBank/DDBJ whole genome shotgun (WGS) entry which is preliminary data.</text>
</comment>
<accession>A0AAE1U198</accession>
<reference evidence="1" key="1">
    <citation type="submission" date="2023-11" db="EMBL/GenBank/DDBJ databases">
        <title>Genome assemblies of two species of porcelain crab, Petrolisthes cinctipes and Petrolisthes manimaculis (Anomura: Porcellanidae).</title>
        <authorList>
            <person name="Angst P."/>
        </authorList>
    </citation>
    <scope>NUCLEOTIDE SEQUENCE</scope>
    <source>
        <strain evidence="1">PB745_02</strain>
        <tissue evidence="1">Gill</tissue>
    </source>
</reference>
<sequence>MKSEGREVPPDIWEFSACFLLPSSPSPSSTFSTTSTYYFFALPHFHLYIPFTFSTYFVPPPHHPLLASFISTLSTFITTSTLTSNNFTYTSIFKAVFKLQAIPRRHLYTV</sequence>
<dbReference type="EMBL" id="JAWZYT010002150">
    <property type="protein sequence ID" value="KAK4306333.1"/>
    <property type="molecule type" value="Genomic_DNA"/>
</dbReference>
<keyword evidence="2" id="KW-1185">Reference proteome</keyword>
<gene>
    <name evidence="1" type="ORF">Pmani_021847</name>
</gene>
<evidence type="ECO:0000313" key="1">
    <source>
        <dbReference type="EMBL" id="KAK4306333.1"/>
    </source>
</evidence>
<proteinExistence type="predicted"/>
<organism evidence="1 2">
    <name type="scientific">Petrolisthes manimaculis</name>
    <dbReference type="NCBI Taxonomy" id="1843537"/>
    <lineage>
        <taxon>Eukaryota</taxon>
        <taxon>Metazoa</taxon>
        <taxon>Ecdysozoa</taxon>
        <taxon>Arthropoda</taxon>
        <taxon>Crustacea</taxon>
        <taxon>Multicrustacea</taxon>
        <taxon>Malacostraca</taxon>
        <taxon>Eumalacostraca</taxon>
        <taxon>Eucarida</taxon>
        <taxon>Decapoda</taxon>
        <taxon>Pleocyemata</taxon>
        <taxon>Anomura</taxon>
        <taxon>Galatheoidea</taxon>
        <taxon>Porcellanidae</taxon>
        <taxon>Petrolisthes</taxon>
    </lineage>
</organism>
<evidence type="ECO:0000313" key="2">
    <source>
        <dbReference type="Proteomes" id="UP001292094"/>
    </source>
</evidence>
<protein>
    <submittedName>
        <fullName evidence="1">Uncharacterized protein</fullName>
    </submittedName>
</protein>